<dbReference type="EMBL" id="UINC01029219">
    <property type="protein sequence ID" value="SVB11584.1"/>
    <property type="molecule type" value="Genomic_DNA"/>
</dbReference>
<evidence type="ECO:0008006" key="3">
    <source>
        <dbReference type="Google" id="ProtNLM"/>
    </source>
</evidence>
<accession>A0A382BD52</accession>
<protein>
    <recommendedName>
        <fullName evidence="3">Curli production assembly/transport component CsgG</fullName>
    </recommendedName>
</protein>
<organism evidence="2">
    <name type="scientific">marine metagenome</name>
    <dbReference type="NCBI Taxonomy" id="408172"/>
    <lineage>
        <taxon>unclassified sequences</taxon>
        <taxon>metagenomes</taxon>
        <taxon>ecological metagenomes</taxon>
    </lineage>
</organism>
<evidence type="ECO:0000256" key="1">
    <source>
        <dbReference type="SAM" id="Phobius"/>
    </source>
</evidence>
<dbReference type="AlphaFoldDB" id="A0A382BD52"/>
<name>A0A382BD52_9ZZZZ</name>
<feature type="transmembrane region" description="Helical" evidence="1">
    <location>
        <begin position="13"/>
        <end position="33"/>
    </location>
</feature>
<keyword evidence="1" id="KW-1133">Transmembrane helix</keyword>
<gene>
    <name evidence="2" type="ORF">METZ01_LOCUS164438</name>
</gene>
<dbReference type="PROSITE" id="PS51257">
    <property type="entry name" value="PROKAR_LIPOPROTEIN"/>
    <property type="match status" value="1"/>
</dbReference>
<evidence type="ECO:0000313" key="2">
    <source>
        <dbReference type="EMBL" id="SVB11584.1"/>
    </source>
</evidence>
<sequence>MHLIFKADRLNRTLFWISIQIVIPLIFMGGCAAPKLSRFEVQRPSRITVPRDVQKVFIRTDLVENENDRLGLKSRVLKALASELNRMGRFEAKVVETLDETAFDPEKDQIAVIQGEIISGGELDRGRFTDIATCTGGLGGRISSASAGAIADEAITLDSWRGYVCRKGNLKSDLIQGAFTSVLAGAGLEGAPPKNQVVRVYDYRNVTLFAQLNFTFTLIGSSRKTLAIRSDAASYGTQTVSKDSYRHAQEVHNIVVDFLGPLIVGIRTPIFPIPVPQAAQAMKTNPENPFFPEGPLPQPAKRDLPAKEKKEITQQLISQGIEDFIRTISPYKMEVGAEVASGGEAGAGSLLLEGKSLEARTTIEAVSQDERLAADWYNLGLAYEASAVSVEDYEDARRFYIEALDHDSTSRLFAQGVARTERYLSDARTLREQTAPSSNRKQ</sequence>
<keyword evidence="1" id="KW-0812">Transmembrane</keyword>
<keyword evidence="1" id="KW-0472">Membrane</keyword>
<proteinExistence type="predicted"/>
<reference evidence="2" key="1">
    <citation type="submission" date="2018-05" db="EMBL/GenBank/DDBJ databases">
        <authorList>
            <person name="Lanie J.A."/>
            <person name="Ng W.-L."/>
            <person name="Kazmierczak K.M."/>
            <person name="Andrzejewski T.M."/>
            <person name="Davidsen T.M."/>
            <person name="Wayne K.J."/>
            <person name="Tettelin H."/>
            <person name="Glass J.I."/>
            <person name="Rusch D."/>
            <person name="Podicherti R."/>
            <person name="Tsui H.-C.T."/>
            <person name="Winkler M.E."/>
        </authorList>
    </citation>
    <scope>NUCLEOTIDE SEQUENCE</scope>
</reference>